<name>A0ABP3P6B5_9PROT</name>
<evidence type="ECO:0000313" key="1">
    <source>
        <dbReference type="EMBL" id="GAA0561195.1"/>
    </source>
</evidence>
<gene>
    <name evidence="1" type="ORF">GCM10008942_07020</name>
</gene>
<comment type="caution">
    <text evidence="1">The sequence shown here is derived from an EMBL/GenBank/DDBJ whole genome shotgun (WGS) entry which is preliminary data.</text>
</comment>
<keyword evidence="2" id="KW-1185">Reference proteome</keyword>
<evidence type="ECO:0000313" key="2">
    <source>
        <dbReference type="Proteomes" id="UP001499951"/>
    </source>
</evidence>
<protein>
    <submittedName>
        <fullName evidence="1">Uncharacterized protein</fullName>
    </submittedName>
</protein>
<dbReference type="EMBL" id="BAAADD010000002">
    <property type="protein sequence ID" value="GAA0561195.1"/>
    <property type="molecule type" value="Genomic_DNA"/>
</dbReference>
<dbReference type="Proteomes" id="UP001499951">
    <property type="component" value="Unassembled WGS sequence"/>
</dbReference>
<organism evidence="1 2">
    <name type="scientific">Rhizomicrobium electricum</name>
    <dbReference type="NCBI Taxonomy" id="480070"/>
    <lineage>
        <taxon>Bacteria</taxon>
        <taxon>Pseudomonadati</taxon>
        <taxon>Pseudomonadota</taxon>
        <taxon>Alphaproteobacteria</taxon>
        <taxon>Micropepsales</taxon>
        <taxon>Micropepsaceae</taxon>
        <taxon>Rhizomicrobium</taxon>
    </lineage>
</organism>
<reference evidence="2" key="1">
    <citation type="journal article" date="2019" name="Int. J. Syst. Evol. Microbiol.">
        <title>The Global Catalogue of Microorganisms (GCM) 10K type strain sequencing project: providing services to taxonomists for standard genome sequencing and annotation.</title>
        <authorList>
            <consortium name="The Broad Institute Genomics Platform"/>
            <consortium name="The Broad Institute Genome Sequencing Center for Infectious Disease"/>
            <person name="Wu L."/>
            <person name="Ma J."/>
        </authorList>
    </citation>
    <scope>NUCLEOTIDE SEQUENCE [LARGE SCALE GENOMIC DNA]</scope>
    <source>
        <strain evidence="2">JCM 15089</strain>
    </source>
</reference>
<sequence>MKAEPRALRVLAYDSQPSLTFLYLDQRRDRALLLSLEIPAPISRTVPSLSAITDVQVTKHERIEDKPEYGIVLRIHGCDPIRFGCASRDRAMYIMRKIAHYLKLHRHPDEITPVIDAETAS</sequence>
<proteinExistence type="predicted"/>
<accession>A0ABP3P6B5</accession>
<dbReference type="RefSeq" id="WP_166932022.1">
    <property type="nucleotide sequence ID" value="NZ_BAAADD010000002.1"/>
</dbReference>